<proteinExistence type="predicted"/>
<keyword evidence="2" id="KW-1185">Reference proteome</keyword>
<dbReference type="EMBL" id="MCFA01000190">
    <property type="protein sequence ID" value="ORX99947.1"/>
    <property type="molecule type" value="Genomic_DNA"/>
</dbReference>
<name>A0A1Y1YPJ1_9PLEO</name>
<feature type="non-terminal residue" evidence="1">
    <location>
        <position position="204"/>
    </location>
</feature>
<dbReference type="OrthoDB" id="5620at2759"/>
<protein>
    <submittedName>
        <fullName evidence="1">Uncharacterized protein</fullName>
    </submittedName>
</protein>
<dbReference type="AlphaFoldDB" id="A0A1Y1YPJ1"/>
<dbReference type="STRING" id="1231657.A0A1Y1YPJ1"/>
<accession>A0A1Y1YPJ1</accession>
<organism evidence="1 2">
    <name type="scientific">Clohesyomyces aquaticus</name>
    <dbReference type="NCBI Taxonomy" id="1231657"/>
    <lineage>
        <taxon>Eukaryota</taxon>
        <taxon>Fungi</taxon>
        <taxon>Dikarya</taxon>
        <taxon>Ascomycota</taxon>
        <taxon>Pezizomycotina</taxon>
        <taxon>Dothideomycetes</taxon>
        <taxon>Pleosporomycetidae</taxon>
        <taxon>Pleosporales</taxon>
        <taxon>Lindgomycetaceae</taxon>
        <taxon>Clohesyomyces</taxon>
    </lineage>
</organism>
<evidence type="ECO:0000313" key="2">
    <source>
        <dbReference type="Proteomes" id="UP000193144"/>
    </source>
</evidence>
<reference evidence="1 2" key="1">
    <citation type="submission" date="2016-07" db="EMBL/GenBank/DDBJ databases">
        <title>Pervasive Adenine N6-methylation of Active Genes in Fungi.</title>
        <authorList>
            <consortium name="DOE Joint Genome Institute"/>
            <person name="Mondo S.J."/>
            <person name="Dannebaum R.O."/>
            <person name="Kuo R.C."/>
            <person name="Labutti K."/>
            <person name="Haridas S."/>
            <person name="Kuo A."/>
            <person name="Salamov A."/>
            <person name="Ahrendt S.R."/>
            <person name="Lipzen A."/>
            <person name="Sullivan W."/>
            <person name="Andreopoulos W.B."/>
            <person name="Clum A."/>
            <person name="Lindquist E."/>
            <person name="Daum C."/>
            <person name="Ramamoorthy G.K."/>
            <person name="Gryganskyi A."/>
            <person name="Culley D."/>
            <person name="Magnuson J.K."/>
            <person name="James T.Y."/>
            <person name="O'Malley M.A."/>
            <person name="Stajich J.E."/>
            <person name="Spatafora J.W."/>
            <person name="Visel A."/>
            <person name="Grigoriev I.V."/>
        </authorList>
    </citation>
    <scope>NUCLEOTIDE SEQUENCE [LARGE SCALE GENOMIC DNA]</scope>
    <source>
        <strain evidence="1 2">CBS 115471</strain>
    </source>
</reference>
<comment type="caution">
    <text evidence="1">The sequence shown here is derived from an EMBL/GenBank/DDBJ whole genome shotgun (WGS) entry which is preliminary data.</text>
</comment>
<dbReference type="Proteomes" id="UP000193144">
    <property type="component" value="Unassembled WGS sequence"/>
</dbReference>
<sequence>MPRHFEFVAVSNPTELASSETRRLAHSHAIRQVHAKKRRLRTQRYQEELGHATTREGEKLKVLELQVSSPPILMPGNSRDPFSSMARPLSSEEYFLLNNYIQVIVPYSIGHCGLFEHSGDHEAQMLREWVGLAITDDALMSAAVLLSTCRYILRGRPDDPIFTRMALRYKQICLRTLRQEVDSMSSPVTAMTVAKALALAIDDV</sequence>
<evidence type="ECO:0000313" key="1">
    <source>
        <dbReference type="EMBL" id="ORX99947.1"/>
    </source>
</evidence>
<gene>
    <name evidence="1" type="ORF">BCR34DRAFT_576175</name>
</gene>